<evidence type="ECO:0000256" key="2">
    <source>
        <dbReference type="ARBA" id="ARBA00022763"/>
    </source>
</evidence>
<comment type="domain">
    <text evidence="6">Has three domains with a flexible linker between the domains II and III and assumes an 'L' shape. Domain III is highly mobile and contacts RuvB.</text>
</comment>
<dbReference type="RefSeq" id="WP_061916091.1">
    <property type="nucleotide sequence ID" value="NZ_DF967971.1"/>
</dbReference>
<evidence type="ECO:0000256" key="3">
    <source>
        <dbReference type="ARBA" id="ARBA00023125"/>
    </source>
</evidence>
<dbReference type="InterPro" id="IPR010994">
    <property type="entry name" value="RuvA_2-like"/>
</dbReference>
<dbReference type="NCBIfam" id="TIGR00084">
    <property type="entry name" value="ruvA"/>
    <property type="match status" value="1"/>
</dbReference>
<dbReference type="OrthoDB" id="5293449at2"/>
<keyword evidence="1 6" id="KW-0963">Cytoplasm</keyword>
<dbReference type="Pfam" id="PF01330">
    <property type="entry name" value="RuvA_N"/>
    <property type="match status" value="1"/>
</dbReference>
<evidence type="ECO:0000256" key="6">
    <source>
        <dbReference type="HAMAP-Rule" id="MF_00031"/>
    </source>
</evidence>
<dbReference type="Pfam" id="PF14520">
    <property type="entry name" value="HHH_5"/>
    <property type="match status" value="1"/>
</dbReference>
<dbReference type="Proteomes" id="UP000050514">
    <property type="component" value="Unassembled WGS sequence"/>
</dbReference>
<keyword evidence="4 6" id="KW-0233">DNA recombination</keyword>
<dbReference type="Gene3D" id="1.10.8.10">
    <property type="entry name" value="DNA helicase RuvA subunit, C-terminal domain"/>
    <property type="match status" value="1"/>
</dbReference>
<dbReference type="SUPFAM" id="SSF46929">
    <property type="entry name" value="DNA helicase RuvA subunit, C-terminal domain"/>
    <property type="match status" value="1"/>
</dbReference>
<dbReference type="GO" id="GO:0005524">
    <property type="term" value="F:ATP binding"/>
    <property type="evidence" value="ECO:0007669"/>
    <property type="project" value="InterPro"/>
</dbReference>
<feature type="domain" description="Helix-hairpin-helix DNA-binding motif class 1" evidence="7">
    <location>
        <begin position="72"/>
        <end position="91"/>
    </location>
</feature>
<dbReference type="InterPro" id="IPR000085">
    <property type="entry name" value="RuvA"/>
</dbReference>
<dbReference type="EMBL" id="LGHJ01000016">
    <property type="protein sequence ID" value="KPL74992.1"/>
    <property type="molecule type" value="Genomic_DNA"/>
</dbReference>
<dbReference type="SUPFAM" id="SSF50249">
    <property type="entry name" value="Nucleic acid-binding proteins"/>
    <property type="match status" value="1"/>
</dbReference>
<dbReference type="Gene3D" id="1.10.150.20">
    <property type="entry name" value="5' to 3' exonuclease, C-terminal subdomain"/>
    <property type="match status" value="1"/>
</dbReference>
<feature type="domain" description="Helix-hairpin-helix DNA-binding motif class 1" evidence="7">
    <location>
        <begin position="107"/>
        <end position="126"/>
    </location>
</feature>
<dbReference type="GO" id="GO:0000400">
    <property type="term" value="F:four-way junction DNA binding"/>
    <property type="evidence" value="ECO:0007669"/>
    <property type="project" value="UniProtKB-UniRule"/>
</dbReference>
<comment type="subcellular location">
    <subcellularLocation>
        <location evidence="6">Cytoplasm</location>
    </subcellularLocation>
</comment>
<evidence type="ECO:0000256" key="1">
    <source>
        <dbReference type="ARBA" id="ARBA00022490"/>
    </source>
</evidence>
<comment type="similarity">
    <text evidence="6">Belongs to the RuvA family.</text>
</comment>
<dbReference type="InterPro" id="IPR013849">
    <property type="entry name" value="DNA_helicase_Holl-junc_RuvA_I"/>
</dbReference>
<evidence type="ECO:0000313" key="9">
    <source>
        <dbReference type="Proteomes" id="UP000050514"/>
    </source>
</evidence>
<dbReference type="GO" id="GO:0009379">
    <property type="term" value="C:Holliday junction helicase complex"/>
    <property type="evidence" value="ECO:0007669"/>
    <property type="project" value="InterPro"/>
</dbReference>
<comment type="caution">
    <text evidence="8">The sequence shown here is derived from an EMBL/GenBank/DDBJ whole genome shotgun (WGS) entry which is preliminary data.</text>
</comment>
<keyword evidence="2 6" id="KW-0227">DNA damage</keyword>
<keyword evidence="5 6" id="KW-0234">DNA repair</keyword>
<dbReference type="SMART" id="SM00278">
    <property type="entry name" value="HhH1"/>
    <property type="match status" value="2"/>
</dbReference>
<evidence type="ECO:0000256" key="4">
    <source>
        <dbReference type="ARBA" id="ARBA00023172"/>
    </source>
</evidence>
<feature type="region of interest" description="Domain III" evidence="6">
    <location>
        <begin position="137"/>
        <end position="192"/>
    </location>
</feature>
<dbReference type="InterPro" id="IPR003583">
    <property type="entry name" value="Hlx-hairpin-Hlx_DNA-bd_motif"/>
</dbReference>
<dbReference type="GO" id="GO:0005737">
    <property type="term" value="C:cytoplasm"/>
    <property type="evidence" value="ECO:0007669"/>
    <property type="project" value="UniProtKB-SubCell"/>
</dbReference>
<dbReference type="AlphaFoldDB" id="A0A0P6Y0I0"/>
<evidence type="ECO:0000256" key="5">
    <source>
        <dbReference type="ARBA" id="ARBA00023204"/>
    </source>
</evidence>
<sequence length="192" mass="21037">MIVYLQGEVVRTERDSLVIQLGSVGVKVFVPTTTARQSRAGDVVFLHTHLVVREDGWSIYGFESETERDFFILLLGVNGVGPRMALSILSTLSVDNIRQAVFSEQAELFARVPGVGKRTAQKILLHLQGKVGEGGPLERAIGLMDVDLQVLEALTGLGYSVVEAQSAIQSLPRDASPDVEERLRLALQYFSK</sequence>
<comment type="function">
    <text evidence="6">The RuvA-RuvB-RuvC complex processes Holliday junction (HJ) DNA during genetic recombination and DNA repair, while the RuvA-RuvB complex plays an important role in the rescue of blocked DNA replication forks via replication fork reversal (RFR). RuvA specifically binds to HJ cruciform DNA, conferring on it an open structure. The RuvB hexamer acts as an ATP-dependent pump, pulling dsDNA into and through the RuvAB complex. HJ branch migration allows RuvC to scan DNA until it finds its consensus sequence, where it cleaves and resolves the cruciform DNA.</text>
</comment>
<evidence type="ECO:0000313" key="8">
    <source>
        <dbReference type="EMBL" id="KPL74992.1"/>
    </source>
</evidence>
<dbReference type="InterPro" id="IPR011114">
    <property type="entry name" value="RuvA_C"/>
</dbReference>
<gene>
    <name evidence="6" type="primary">ruvA</name>
    <name evidence="8" type="ORF">AC812_10815</name>
</gene>
<evidence type="ECO:0000259" key="7">
    <source>
        <dbReference type="SMART" id="SM00278"/>
    </source>
</evidence>
<dbReference type="Pfam" id="PF07499">
    <property type="entry name" value="RuvA_C"/>
    <property type="match status" value="1"/>
</dbReference>
<dbReference type="GO" id="GO:0006310">
    <property type="term" value="P:DNA recombination"/>
    <property type="evidence" value="ECO:0007669"/>
    <property type="project" value="UniProtKB-UniRule"/>
</dbReference>
<accession>A0A0P6Y0I0</accession>
<keyword evidence="3 6" id="KW-0238">DNA-binding</keyword>
<dbReference type="GO" id="GO:0048476">
    <property type="term" value="C:Holliday junction resolvase complex"/>
    <property type="evidence" value="ECO:0007669"/>
    <property type="project" value="UniProtKB-UniRule"/>
</dbReference>
<comment type="subunit">
    <text evidence="6">Homotetramer. Forms an RuvA(8)-RuvB(12)-Holliday junction (HJ) complex. HJ DNA is sandwiched between 2 RuvA tetramers; dsDNA enters through RuvA and exits via RuvB. An RuvB hexamer assembles on each DNA strand where it exits the tetramer. Each RuvB hexamer is contacted by two RuvA subunits (via domain III) on 2 adjacent RuvB subunits; this complex drives branch migration. In the full resolvosome a probable DNA-RuvA(4)-RuvB(12)-RuvC(2) complex forms which resolves the HJ.</text>
</comment>
<dbReference type="SUPFAM" id="SSF47781">
    <property type="entry name" value="RuvA domain 2-like"/>
    <property type="match status" value="1"/>
</dbReference>
<organism evidence="8 9">
    <name type="scientific">Bellilinea caldifistulae</name>
    <dbReference type="NCBI Taxonomy" id="360411"/>
    <lineage>
        <taxon>Bacteria</taxon>
        <taxon>Bacillati</taxon>
        <taxon>Chloroflexota</taxon>
        <taxon>Anaerolineae</taxon>
        <taxon>Anaerolineales</taxon>
        <taxon>Anaerolineaceae</taxon>
        <taxon>Bellilinea</taxon>
    </lineage>
</organism>
<dbReference type="Gene3D" id="2.40.50.140">
    <property type="entry name" value="Nucleic acid-binding proteins"/>
    <property type="match status" value="1"/>
</dbReference>
<proteinExistence type="inferred from homology"/>
<dbReference type="STRING" id="360411.AC812_10815"/>
<protein>
    <recommendedName>
        <fullName evidence="6">Holliday junction branch migration complex subunit RuvA</fullName>
    </recommendedName>
</protein>
<dbReference type="HAMAP" id="MF_00031">
    <property type="entry name" value="DNA_HJ_migration_RuvA"/>
    <property type="match status" value="1"/>
</dbReference>
<dbReference type="PATRIC" id="fig|360411.5.peg.2781"/>
<dbReference type="InterPro" id="IPR036267">
    <property type="entry name" value="RuvA_C_sf"/>
</dbReference>
<keyword evidence="9" id="KW-1185">Reference proteome</keyword>
<dbReference type="CDD" id="cd14332">
    <property type="entry name" value="UBA_RuvA_C"/>
    <property type="match status" value="1"/>
</dbReference>
<name>A0A0P6Y0I0_9CHLR</name>
<dbReference type="GO" id="GO:0006281">
    <property type="term" value="P:DNA repair"/>
    <property type="evidence" value="ECO:0007669"/>
    <property type="project" value="UniProtKB-UniRule"/>
</dbReference>
<comment type="caution">
    <text evidence="6">Lacks conserved residue(s) required for the propagation of feature annotation.</text>
</comment>
<reference evidence="8 9" key="1">
    <citation type="submission" date="2015-07" db="EMBL/GenBank/DDBJ databases">
        <title>Draft genome of Bellilinea caldifistulae DSM 17877.</title>
        <authorList>
            <person name="Hemp J."/>
            <person name="Ward L.M."/>
            <person name="Pace L.A."/>
            <person name="Fischer W.W."/>
        </authorList>
    </citation>
    <scope>NUCLEOTIDE SEQUENCE [LARGE SCALE GENOMIC DNA]</scope>
    <source>
        <strain evidence="8 9">GOMI-1</strain>
    </source>
</reference>
<dbReference type="GO" id="GO:0009378">
    <property type="term" value="F:four-way junction helicase activity"/>
    <property type="evidence" value="ECO:0007669"/>
    <property type="project" value="InterPro"/>
</dbReference>
<dbReference type="InterPro" id="IPR012340">
    <property type="entry name" value="NA-bd_OB-fold"/>
</dbReference>